<dbReference type="GO" id="GO:0016020">
    <property type="term" value="C:membrane"/>
    <property type="evidence" value="ECO:0007669"/>
    <property type="project" value="UniProtKB-SubCell"/>
</dbReference>
<dbReference type="Proteomes" id="UP000694845">
    <property type="component" value="Unplaced"/>
</dbReference>
<evidence type="ECO:0000313" key="5">
    <source>
        <dbReference type="Proteomes" id="UP000694845"/>
    </source>
</evidence>
<evidence type="ECO:0000259" key="4">
    <source>
        <dbReference type="PROSITE" id="PS50850"/>
    </source>
</evidence>
<dbReference type="PANTHER" id="PTHR11360">
    <property type="entry name" value="MONOCARBOXYLATE TRANSPORTER"/>
    <property type="match status" value="1"/>
</dbReference>
<keyword evidence="5" id="KW-1185">Reference proteome</keyword>
<feature type="transmembrane region" description="Helical" evidence="3">
    <location>
        <begin position="330"/>
        <end position="349"/>
    </location>
</feature>
<dbReference type="AlphaFoldDB" id="A0A8B7YDX6"/>
<dbReference type="Pfam" id="PF07690">
    <property type="entry name" value="MFS_1"/>
    <property type="match status" value="2"/>
</dbReference>
<feature type="transmembrane region" description="Helical" evidence="3">
    <location>
        <begin position="395"/>
        <end position="415"/>
    </location>
</feature>
<keyword evidence="3" id="KW-0472">Membrane</keyword>
<dbReference type="InterPro" id="IPR020846">
    <property type="entry name" value="MFS_dom"/>
</dbReference>
<feature type="transmembrane region" description="Helical" evidence="3">
    <location>
        <begin position="154"/>
        <end position="170"/>
    </location>
</feature>
<feature type="domain" description="Major facilitator superfamily (MFS) profile" evidence="4">
    <location>
        <begin position="61"/>
        <end position="510"/>
    </location>
</feature>
<accession>A0A8B7YDX6</accession>
<reference evidence="6" key="1">
    <citation type="submission" date="2025-08" db="UniProtKB">
        <authorList>
            <consortium name="RefSeq"/>
        </authorList>
    </citation>
    <scope>IDENTIFICATION</scope>
</reference>
<dbReference type="PANTHER" id="PTHR11360:SF172">
    <property type="entry name" value="MAJOR FACILITATOR SUPERFAMILY (MFS) PROFILE DOMAIN-CONTAINING PROTEIN"/>
    <property type="match status" value="1"/>
</dbReference>
<sequence>MSAIRFPRRVRASLVDALQSEYPSRIRHSIVEAMASKYPRRVRNSVAEAINSEKLQVKNRWGWLVTFCTFLIILPVTGILSAFGVIFVKLQKEFQISDLAVGWIGSLAFGIMFAASPFSTCLFKRFGHRVVTIIGVLLCSGGLLLSSFMPDPHLLFLTYSLLFGVGSNFIDNTSLNLVGAYFPRKNSARSTCFATLGWSVGSLALNPGLEFLSDEVGWRNTFRICSGALFVIGMISALTFRPPPQKYSDMIAKMERERQLQKLMRKESNACAGEASSKAVADGDGEEKSGNSGESCSGQGSEYQPIGQDQKHTLKQNLRSFARAFKAPGFVLWFTANIVMNISLIFPFVNMIKFMTTIGITEEEGSFVLTIVGTADLGGRLGSAFFGDHLPVKSVYVYPVCSTIMAAATFCLLLINSLTGMYAFSIVIGICTGVVNSMLFKAVMDMYGSNLVAESWTFTLLAAGVGISVGPTVAGAAYDYTQKFDIAFYVGGAMFVLASVLTLAIPFVQRYKGWVPQVITKNDSSSSMTTTSIETVDTGEEIVKECVWVA</sequence>
<keyword evidence="3" id="KW-1133">Transmembrane helix</keyword>
<comment type="subcellular location">
    <subcellularLocation>
        <location evidence="1">Membrane</location>
        <topology evidence="1">Multi-pass membrane protein</topology>
    </subcellularLocation>
</comment>
<dbReference type="InterPro" id="IPR050327">
    <property type="entry name" value="Proton-linked_MCT"/>
</dbReference>
<keyword evidence="3" id="KW-0812">Transmembrane</keyword>
<dbReference type="RefSeq" id="XP_022090590.1">
    <property type="nucleotide sequence ID" value="XM_022234898.1"/>
</dbReference>
<feature type="transmembrane region" description="Helical" evidence="3">
    <location>
        <begin position="61"/>
        <end position="88"/>
    </location>
</feature>
<proteinExistence type="predicted"/>
<feature type="transmembrane region" description="Helical" evidence="3">
    <location>
        <begin position="456"/>
        <end position="474"/>
    </location>
</feature>
<dbReference type="GeneID" id="110979265"/>
<dbReference type="SUPFAM" id="SSF103473">
    <property type="entry name" value="MFS general substrate transporter"/>
    <property type="match status" value="1"/>
</dbReference>
<feature type="transmembrane region" description="Helical" evidence="3">
    <location>
        <begin position="422"/>
        <end position="444"/>
    </location>
</feature>
<dbReference type="OMA" id="FKRFGHR"/>
<protein>
    <submittedName>
        <fullName evidence="6">Monocarboxylate transporter 5-like</fullName>
    </submittedName>
</protein>
<evidence type="ECO:0000256" key="2">
    <source>
        <dbReference type="SAM" id="MobiDB-lite"/>
    </source>
</evidence>
<dbReference type="KEGG" id="aplc:110979265"/>
<evidence type="ECO:0000256" key="1">
    <source>
        <dbReference type="ARBA" id="ARBA00004141"/>
    </source>
</evidence>
<feature type="region of interest" description="Disordered" evidence="2">
    <location>
        <begin position="266"/>
        <end position="306"/>
    </location>
</feature>
<dbReference type="InterPro" id="IPR036259">
    <property type="entry name" value="MFS_trans_sf"/>
</dbReference>
<feature type="transmembrane region" description="Helical" evidence="3">
    <location>
        <begin position="486"/>
        <end position="508"/>
    </location>
</feature>
<feature type="transmembrane region" description="Helical" evidence="3">
    <location>
        <begin position="130"/>
        <end position="148"/>
    </location>
</feature>
<evidence type="ECO:0000256" key="3">
    <source>
        <dbReference type="SAM" id="Phobius"/>
    </source>
</evidence>
<feature type="compositionally biased region" description="Polar residues" evidence="2">
    <location>
        <begin position="290"/>
        <end position="302"/>
    </location>
</feature>
<dbReference type="OrthoDB" id="10016898at2759"/>
<name>A0A8B7YDX6_ACAPL</name>
<organism evidence="5 6">
    <name type="scientific">Acanthaster planci</name>
    <name type="common">Crown-of-thorns starfish</name>
    <dbReference type="NCBI Taxonomy" id="133434"/>
    <lineage>
        <taxon>Eukaryota</taxon>
        <taxon>Metazoa</taxon>
        <taxon>Echinodermata</taxon>
        <taxon>Eleutherozoa</taxon>
        <taxon>Asterozoa</taxon>
        <taxon>Asteroidea</taxon>
        <taxon>Valvatacea</taxon>
        <taxon>Valvatida</taxon>
        <taxon>Acanthasteridae</taxon>
        <taxon>Acanthaster</taxon>
    </lineage>
</organism>
<dbReference type="PROSITE" id="PS50850">
    <property type="entry name" value="MFS"/>
    <property type="match status" value="1"/>
</dbReference>
<dbReference type="GO" id="GO:0008028">
    <property type="term" value="F:monocarboxylic acid transmembrane transporter activity"/>
    <property type="evidence" value="ECO:0007669"/>
    <property type="project" value="TreeGrafter"/>
</dbReference>
<dbReference type="InterPro" id="IPR011701">
    <property type="entry name" value="MFS"/>
</dbReference>
<dbReference type="Gene3D" id="1.20.1250.20">
    <property type="entry name" value="MFS general substrate transporter like domains"/>
    <property type="match status" value="1"/>
</dbReference>
<feature type="transmembrane region" description="Helical" evidence="3">
    <location>
        <begin position="100"/>
        <end position="123"/>
    </location>
</feature>
<gene>
    <name evidence="6" type="primary">LOC110979265</name>
</gene>
<evidence type="ECO:0000313" key="6">
    <source>
        <dbReference type="RefSeq" id="XP_022090590.1"/>
    </source>
</evidence>